<keyword evidence="2" id="KW-1185">Reference proteome</keyword>
<reference evidence="3" key="1">
    <citation type="submission" date="2016-06" db="UniProtKB">
        <authorList>
            <consortium name="WormBaseParasite"/>
        </authorList>
    </citation>
    <scope>IDENTIFICATION</scope>
</reference>
<dbReference type="AlphaFoldDB" id="A0A183A089"/>
<protein>
    <submittedName>
        <fullName evidence="3">SNF2_N domain-containing protein</fullName>
    </submittedName>
</protein>
<organism evidence="3">
    <name type="scientific">Echinostoma caproni</name>
    <dbReference type="NCBI Taxonomy" id="27848"/>
    <lineage>
        <taxon>Eukaryota</taxon>
        <taxon>Metazoa</taxon>
        <taxon>Spiralia</taxon>
        <taxon>Lophotrochozoa</taxon>
        <taxon>Platyhelminthes</taxon>
        <taxon>Trematoda</taxon>
        <taxon>Digenea</taxon>
        <taxon>Plagiorchiida</taxon>
        <taxon>Echinostomata</taxon>
        <taxon>Echinostomatoidea</taxon>
        <taxon>Echinostomatidae</taxon>
        <taxon>Echinostoma</taxon>
    </lineage>
</organism>
<dbReference type="Proteomes" id="UP000272942">
    <property type="component" value="Unassembled WGS sequence"/>
</dbReference>
<proteinExistence type="predicted"/>
<sequence>MRSCRLLRPVVTETTIIQTSLQNTSTLTLAELLARFPLRRPLYIQESGALCYQLIGQLQDNLYHFSQPKDRTSLKFPTLGNIWITDSGVAFVYSSSASCPLWSDWLVALAQTLGHHTLITDTHESHTFLSLIDNLSQPYPGVQQVLERVKIWQTTCLFLCSLYPANQEPNITHLLERLQHRSRKAYASVLCGEELHDKHLFPSKMQTEYERFTRENMITFDRHNMSTSKLPTADQLSNSTNRDAFNSWVERWKYVNAEFLARQLVRQGSNTTRHDCKKAKQKICVAETESCSQSNPCMNEVIQPVQSLFEFDELDPSSVSFQKACMRTLKSMYSSLIGRPLSLLQNGLKDVRLHLGPGVIQSGTVVETLQGLDRLLRSSDQMSNSSATGIRLPSLPSSKTL</sequence>
<dbReference type="EMBL" id="UZAN01001203">
    <property type="protein sequence ID" value="VDP22055.1"/>
    <property type="molecule type" value="Genomic_DNA"/>
</dbReference>
<name>A0A183A089_9TREM</name>
<reference evidence="1 2" key="2">
    <citation type="submission" date="2018-11" db="EMBL/GenBank/DDBJ databases">
        <authorList>
            <consortium name="Pathogen Informatics"/>
        </authorList>
    </citation>
    <scope>NUCLEOTIDE SEQUENCE [LARGE SCALE GENOMIC DNA]</scope>
    <source>
        <strain evidence="1 2">Egypt</strain>
    </source>
</reference>
<evidence type="ECO:0000313" key="3">
    <source>
        <dbReference type="WBParaSite" id="ECPE_0000037401-mRNA-1"/>
    </source>
</evidence>
<accession>A0A183A089</accession>
<gene>
    <name evidence="1" type="ORF">ECPE_LOCUS374</name>
</gene>
<evidence type="ECO:0000313" key="1">
    <source>
        <dbReference type="EMBL" id="VDP22055.1"/>
    </source>
</evidence>
<evidence type="ECO:0000313" key="2">
    <source>
        <dbReference type="Proteomes" id="UP000272942"/>
    </source>
</evidence>
<dbReference type="WBParaSite" id="ECPE_0000037401-mRNA-1">
    <property type="protein sequence ID" value="ECPE_0000037401-mRNA-1"/>
    <property type="gene ID" value="ECPE_0000037401"/>
</dbReference>
<dbReference type="OrthoDB" id="6254358at2759"/>